<evidence type="ECO:0000313" key="1">
    <source>
        <dbReference type="EMBL" id="CAH2297005.1"/>
    </source>
</evidence>
<dbReference type="Proteomes" id="UP001295444">
    <property type="component" value="Chromosome 05"/>
</dbReference>
<organism evidence="1 2">
    <name type="scientific">Pelobates cultripes</name>
    <name type="common">Western spadefoot toad</name>
    <dbReference type="NCBI Taxonomy" id="61616"/>
    <lineage>
        <taxon>Eukaryota</taxon>
        <taxon>Metazoa</taxon>
        <taxon>Chordata</taxon>
        <taxon>Craniata</taxon>
        <taxon>Vertebrata</taxon>
        <taxon>Euteleostomi</taxon>
        <taxon>Amphibia</taxon>
        <taxon>Batrachia</taxon>
        <taxon>Anura</taxon>
        <taxon>Pelobatoidea</taxon>
        <taxon>Pelobatidae</taxon>
        <taxon>Pelobates</taxon>
    </lineage>
</organism>
<accession>A0AAD1SFQ5</accession>
<name>A0AAD1SFQ5_PELCU</name>
<protein>
    <submittedName>
        <fullName evidence="1">Uncharacterized protein</fullName>
    </submittedName>
</protein>
<sequence>YPLVLLQVPTPRTARSSWFSQPVFPSASFSRKHAKAFSLQSVRPRAAKSPAARLLTPSVVVFSVVTST</sequence>
<reference evidence="1" key="1">
    <citation type="submission" date="2022-03" db="EMBL/GenBank/DDBJ databases">
        <authorList>
            <person name="Alioto T."/>
            <person name="Alioto T."/>
            <person name="Gomez Garrido J."/>
        </authorList>
    </citation>
    <scope>NUCLEOTIDE SEQUENCE</scope>
</reference>
<dbReference type="EMBL" id="OW240916">
    <property type="protein sequence ID" value="CAH2297005.1"/>
    <property type="molecule type" value="Genomic_DNA"/>
</dbReference>
<gene>
    <name evidence="1" type="ORF">PECUL_23A036725</name>
</gene>
<feature type="non-terminal residue" evidence="1">
    <location>
        <position position="1"/>
    </location>
</feature>
<evidence type="ECO:0000313" key="2">
    <source>
        <dbReference type="Proteomes" id="UP001295444"/>
    </source>
</evidence>
<keyword evidence="2" id="KW-1185">Reference proteome</keyword>
<feature type="non-terminal residue" evidence="1">
    <location>
        <position position="68"/>
    </location>
</feature>
<proteinExistence type="predicted"/>
<dbReference type="AlphaFoldDB" id="A0AAD1SFQ5"/>